<reference evidence="8" key="2">
    <citation type="submission" date="2022-06" db="UniProtKB">
        <authorList>
            <consortium name="EnsemblMetazoa"/>
        </authorList>
    </citation>
    <scope>IDENTIFICATION</scope>
    <source>
        <strain evidence="8">DF5081</strain>
    </source>
</reference>
<dbReference type="PANTHER" id="PTHR21324:SF2">
    <property type="entry name" value="EG:22E5.9 PROTEIN"/>
    <property type="match status" value="1"/>
</dbReference>
<keyword evidence="3 6" id="KW-0812">Transmembrane</keyword>
<dbReference type="Pfam" id="PF10277">
    <property type="entry name" value="Frag1"/>
    <property type="match status" value="1"/>
</dbReference>
<feature type="transmembrane region" description="Helical" evidence="6">
    <location>
        <begin position="35"/>
        <end position="63"/>
    </location>
</feature>
<proteinExistence type="inferred from homology"/>
<keyword evidence="9" id="KW-1185">Reference proteome</keyword>
<evidence type="ECO:0000256" key="1">
    <source>
        <dbReference type="ARBA" id="ARBA00004127"/>
    </source>
</evidence>
<comment type="similarity">
    <text evidence="2">Belongs to the DRAM/TMEM150 family.</text>
</comment>
<comment type="subcellular location">
    <subcellularLocation>
        <location evidence="1">Endomembrane system</location>
        <topology evidence="1">Multi-pass membrane protein</topology>
    </subcellularLocation>
</comment>
<dbReference type="PANTHER" id="PTHR21324">
    <property type="entry name" value="FASTING-INDUCIBLE INTEGRAL MEMBRANE PROTEIN TM6P1-RELATED"/>
    <property type="match status" value="1"/>
</dbReference>
<dbReference type="GO" id="GO:0012505">
    <property type="term" value="C:endomembrane system"/>
    <property type="evidence" value="ECO:0007669"/>
    <property type="project" value="UniProtKB-SubCell"/>
</dbReference>
<evidence type="ECO:0000256" key="4">
    <source>
        <dbReference type="ARBA" id="ARBA00022989"/>
    </source>
</evidence>
<evidence type="ECO:0000256" key="5">
    <source>
        <dbReference type="ARBA" id="ARBA00023136"/>
    </source>
</evidence>
<name>A0A8R1E120_CAEJA</name>
<dbReference type="InterPro" id="IPR050911">
    <property type="entry name" value="DRAM/TMEM150_Autophagy_Mod"/>
</dbReference>
<reference evidence="9" key="1">
    <citation type="submission" date="2010-08" db="EMBL/GenBank/DDBJ databases">
        <authorList>
            <consortium name="Caenorhabditis japonica Sequencing Consortium"/>
            <person name="Wilson R.K."/>
        </authorList>
    </citation>
    <scope>NUCLEOTIDE SEQUENCE [LARGE SCALE GENOMIC DNA]</scope>
    <source>
        <strain evidence="9">DF5081</strain>
    </source>
</reference>
<evidence type="ECO:0000313" key="8">
    <source>
        <dbReference type="EnsemblMetazoa" id="CJA16741.1"/>
    </source>
</evidence>
<keyword evidence="4 6" id="KW-1133">Transmembrane helix</keyword>
<feature type="transmembrane region" description="Helical" evidence="6">
    <location>
        <begin position="6"/>
        <end position="23"/>
    </location>
</feature>
<sequence length="147" mass="17224">MSAAFMTFGGFCLYMICQCYLTFKVTPHVTKWSVFYYRLAFTILSCFSLLFAIVFGVTAAHIYHQTYPDLPTPRPWSRRFYQPGYEFHQISAISEWTCAIFQIFFMQSFGPEFEEISVQFFLQSKYNSAESGISDSERDELETQHII</sequence>
<keyword evidence="5 6" id="KW-0472">Membrane</keyword>
<evidence type="ECO:0000256" key="3">
    <source>
        <dbReference type="ARBA" id="ARBA00022692"/>
    </source>
</evidence>
<protein>
    <recommendedName>
        <fullName evidence="7">CWH43-like N-terminal domain-containing protein</fullName>
    </recommendedName>
</protein>
<feature type="domain" description="CWH43-like N-terminal" evidence="7">
    <location>
        <begin position="2"/>
        <end position="115"/>
    </location>
</feature>
<dbReference type="AlphaFoldDB" id="A0A8R1E120"/>
<evidence type="ECO:0000256" key="2">
    <source>
        <dbReference type="ARBA" id="ARBA00006565"/>
    </source>
</evidence>
<dbReference type="EnsemblMetazoa" id="CJA16741.1">
    <property type="protein sequence ID" value="CJA16741.1"/>
    <property type="gene ID" value="WBGene00135945"/>
</dbReference>
<evidence type="ECO:0000256" key="6">
    <source>
        <dbReference type="SAM" id="Phobius"/>
    </source>
</evidence>
<evidence type="ECO:0000313" key="9">
    <source>
        <dbReference type="Proteomes" id="UP000005237"/>
    </source>
</evidence>
<organism evidence="8 9">
    <name type="scientific">Caenorhabditis japonica</name>
    <dbReference type="NCBI Taxonomy" id="281687"/>
    <lineage>
        <taxon>Eukaryota</taxon>
        <taxon>Metazoa</taxon>
        <taxon>Ecdysozoa</taxon>
        <taxon>Nematoda</taxon>
        <taxon>Chromadorea</taxon>
        <taxon>Rhabditida</taxon>
        <taxon>Rhabditina</taxon>
        <taxon>Rhabditomorpha</taxon>
        <taxon>Rhabditoidea</taxon>
        <taxon>Rhabditidae</taxon>
        <taxon>Peloderinae</taxon>
        <taxon>Caenorhabditis</taxon>
    </lineage>
</organism>
<dbReference type="InterPro" id="IPR019402">
    <property type="entry name" value="CWH43_N"/>
</dbReference>
<evidence type="ECO:0000259" key="7">
    <source>
        <dbReference type="Pfam" id="PF10277"/>
    </source>
</evidence>
<dbReference type="Proteomes" id="UP000005237">
    <property type="component" value="Unassembled WGS sequence"/>
</dbReference>
<accession>A0A8R1E120</accession>